<evidence type="ECO:0008006" key="3">
    <source>
        <dbReference type="Google" id="ProtNLM"/>
    </source>
</evidence>
<dbReference type="OrthoDB" id="2013972at2759"/>
<dbReference type="GO" id="GO:0008168">
    <property type="term" value="F:methyltransferase activity"/>
    <property type="evidence" value="ECO:0007669"/>
    <property type="project" value="TreeGrafter"/>
</dbReference>
<sequence length="327" mass="36286">MCNDNTVQVITDADLVAGTSDADSTVGSLVGSDLTSVNSSVLDYTYENGRRYHAFRKGAYLIPNDEDEQDRMDLLHHIYGLVLGGELNLAPIKDPRRVLDIGTGTGIWAIDFADQYPNAEVIGNDLSPIQPKWVPPNLAFEVDDYESEWLHTRPFDFIHGRELAGAIKDFPLLARRTFDALSPGGFLEMQSLRIECFSDDGSLDKAPFTKQMVELIQEASIKFGKPMADMDTWADALQDAGFVDVVCKIIKVPISPWPADPKKKEIGRYFQVQQQQGISSYVPGLLTNVLGWSSLEVAVLLAKANSELLDLSVHQYGKLYVVYGRKP</sequence>
<proteinExistence type="predicted"/>
<dbReference type="InterPro" id="IPR029063">
    <property type="entry name" value="SAM-dependent_MTases_sf"/>
</dbReference>
<gene>
    <name evidence="1" type="ORF">ASPZODRAFT_25608</name>
</gene>
<dbReference type="STRING" id="1073090.A0A1L9SH05"/>
<dbReference type="AlphaFoldDB" id="A0A1L9SH05"/>
<dbReference type="PANTHER" id="PTHR43591">
    <property type="entry name" value="METHYLTRANSFERASE"/>
    <property type="match status" value="1"/>
</dbReference>
<name>A0A1L9SH05_9EURO</name>
<dbReference type="RefSeq" id="XP_022581025.1">
    <property type="nucleotide sequence ID" value="XM_022728012.1"/>
</dbReference>
<evidence type="ECO:0000313" key="1">
    <source>
        <dbReference type="EMBL" id="OJJ46515.1"/>
    </source>
</evidence>
<protein>
    <recommendedName>
        <fullName evidence="3">Methyltransferase domain-containing protein</fullName>
    </recommendedName>
</protein>
<reference evidence="2" key="1">
    <citation type="journal article" date="2017" name="Genome Biol.">
        <title>Comparative genomics reveals high biological diversity and specific adaptations in the industrially and medically important fungal genus Aspergillus.</title>
        <authorList>
            <person name="de Vries R.P."/>
            <person name="Riley R."/>
            <person name="Wiebenga A."/>
            <person name="Aguilar-Osorio G."/>
            <person name="Amillis S."/>
            <person name="Uchima C.A."/>
            <person name="Anderluh G."/>
            <person name="Asadollahi M."/>
            <person name="Askin M."/>
            <person name="Barry K."/>
            <person name="Battaglia E."/>
            <person name="Bayram O."/>
            <person name="Benocci T."/>
            <person name="Braus-Stromeyer S.A."/>
            <person name="Caldana C."/>
            <person name="Canovas D."/>
            <person name="Cerqueira G.C."/>
            <person name="Chen F."/>
            <person name="Chen W."/>
            <person name="Choi C."/>
            <person name="Clum A."/>
            <person name="Dos Santos R.A."/>
            <person name="Damasio A.R."/>
            <person name="Diallinas G."/>
            <person name="Emri T."/>
            <person name="Fekete E."/>
            <person name="Flipphi M."/>
            <person name="Freyberg S."/>
            <person name="Gallo A."/>
            <person name="Gournas C."/>
            <person name="Habgood R."/>
            <person name="Hainaut M."/>
            <person name="Harispe M.L."/>
            <person name="Henrissat B."/>
            <person name="Hilden K.S."/>
            <person name="Hope R."/>
            <person name="Hossain A."/>
            <person name="Karabika E."/>
            <person name="Karaffa L."/>
            <person name="Karanyi Z."/>
            <person name="Krasevec N."/>
            <person name="Kuo A."/>
            <person name="Kusch H."/>
            <person name="LaButti K."/>
            <person name="Lagendijk E.L."/>
            <person name="Lapidus A."/>
            <person name="Levasseur A."/>
            <person name="Lindquist E."/>
            <person name="Lipzen A."/>
            <person name="Logrieco A.F."/>
            <person name="MacCabe A."/>
            <person name="Maekelae M.R."/>
            <person name="Malavazi I."/>
            <person name="Melin P."/>
            <person name="Meyer V."/>
            <person name="Mielnichuk N."/>
            <person name="Miskei M."/>
            <person name="Molnar A.P."/>
            <person name="Mule G."/>
            <person name="Ngan C.Y."/>
            <person name="Orejas M."/>
            <person name="Orosz E."/>
            <person name="Ouedraogo J.P."/>
            <person name="Overkamp K.M."/>
            <person name="Park H.-S."/>
            <person name="Perrone G."/>
            <person name="Piumi F."/>
            <person name="Punt P.J."/>
            <person name="Ram A.F."/>
            <person name="Ramon A."/>
            <person name="Rauscher S."/>
            <person name="Record E."/>
            <person name="Riano-Pachon D.M."/>
            <person name="Robert V."/>
            <person name="Roehrig J."/>
            <person name="Ruller R."/>
            <person name="Salamov A."/>
            <person name="Salih N.S."/>
            <person name="Samson R.A."/>
            <person name="Sandor E."/>
            <person name="Sanguinetti M."/>
            <person name="Schuetze T."/>
            <person name="Sepcic K."/>
            <person name="Shelest E."/>
            <person name="Sherlock G."/>
            <person name="Sophianopoulou V."/>
            <person name="Squina F.M."/>
            <person name="Sun H."/>
            <person name="Susca A."/>
            <person name="Todd R.B."/>
            <person name="Tsang A."/>
            <person name="Unkles S.E."/>
            <person name="van de Wiele N."/>
            <person name="van Rossen-Uffink D."/>
            <person name="Oliveira J.V."/>
            <person name="Vesth T.C."/>
            <person name="Visser J."/>
            <person name="Yu J.-H."/>
            <person name="Zhou M."/>
            <person name="Andersen M.R."/>
            <person name="Archer D.B."/>
            <person name="Baker S.E."/>
            <person name="Benoit I."/>
            <person name="Brakhage A.A."/>
            <person name="Braus G.H."/>
            <person name="Fischer R."/>
            <person name="Frisvad J.C."/>
            <person name="Goldman G.H."/>
            <person name="Houbraken J."/>
            <person name="Oakley B."/>
            <person name="Pocsi I."/>
            <person name="Scazzocchio C."/>
            <person name="Seiboth B."/>
            <person name="vanKuyk P.A."/>
            <person name="Wortman J."/>
            <person name="Dyer P.S."/>
            <person name="Grigoriev I.V."/>
        </authorList>
    </citation>
    <scope>NUCLEOTIDE SEQUENCE [LARGE SCALE GENOMIC DNA]</scope>
    <source>
        <strain evidence="2">CBS 506.65</strain>
    </source>
</reference>
<accession>A0A1L9SH05</accession>
<dbReference type="EMBL" id="KV878342">
    <property type="protein sequence ID" value="OJJ46515.1"/>
    <property type="molecule type" value="Genomic_DNA"/>
</dbReference>
<keyword evidence="2" id="KW-1185">Reference proteome</keyword>
<dbReference type="CDD" id="cd02440">
    <property type="entry name" value="AdoMet_MTases"/>
    <property type="match status" value="1"/>
</dbReference>
<dbReference type="VEuPathDB" id="FungiDB:ASPZODRAFT_25608"/>
<dbReference type="PANTHER" id="PTHR43591:SF31">
    <property type="entry name" value="LAEA-LIKE, PUTATIVE (AFU_ORTHOLOGUE AFUA_8G01930)-RELATED"/>
    <property type="match status" value="1"/>
</dbReference>
<dbReference type="Proteomes" id="UP000184188">
    <property type="component" value="Unassembled WGS sequence"/>
</dbReference>
<organism evidence="1 2">
    <name type="scientific">Penicilliopsis zonata CBS 506.65</name>
    <dbReference type="NCBI Taxonomy" id="1073090"/>
    <lineage>
        <taxon>Eukaryota</taxon>
        <taxon>Fungi</taxon>
        <taxon>Dikarya</taxon>
        <taxon>Ascomycota</taxon>
        <taxon>Pezizomycotina</taxon>
        <taxon>Eurotiomycetes</taxon>
        <taxon>Eurotiomycetidae</taxon>
        <taxon>Eurotiales</taxon>
        <taxon>Aspergillaceae</taxon>
        <taxon>Penicilliopsis</taxon>
    </lineage>
</organism>
<dbReference type="SUPFAM" id="SSF53335">
    <property type="entry name" value="S-adenosyl-L-methionine-dependent methyltransferases"/>
    <property type="match status" value="1"/>
</dbReference>
<dbReference type="GeneID" id="34614476"/>
<dbReference type="Pfam" id="PF13489">
    <property type="entry name" value="Methyltransf_23"/>
    <property type="match status" value="1"/>
</dbReference>
<evidence type="ECO:0000313" key="2">
    <source>
        <dbReference type="Proteomes" id="UP000184188"/>
    </source>
</evidence>
<dbReference type="Gene3D" id="3.40.50.150">
    <property type="entry name" value="Vaccinia Virus protein VP39"/>
    <property type="match status" value="1"/>
</dbReference>